<feature type="non-terminal residue" evidence="2">
    <location>
        <position position="512"/>
    </location>
</feature>
<reference evidence="3" key="1">
    <citation type="submission" date="2013-09" db="EMBL/GenBank/DDBJ databases">
        <title>Corchorus olitorius genome sequencing.</title>
        <authorList>
            <person name="Alam M."/>
            <person name="Haque M.S."/>
            <person name="Islam M.S."/>
            <person name="Emdad E.M."/>
            <person name="Islam M.M."/>
            <person name="Ahmed B."/>
            <person name="Halim A."/>
            <person name="Hossen Q.M.M."/>
            <person name="Hossain M.Z."/>
            <person name="Ahmed R."/>
            <person name="Khan M.M."/>
            <person name="Islam R."/>
            <person name="Rashid M.M."/>
            <person name="Khan S.A."/>
            <person name="Rahman M.S."/>
            <person name="Alam M."/>
            <person name="Yahiya A.S."/>
            <person name="Khan M.S."/>
            <person name="Azam M.S."/>
            <person name="Haque T."/>
            <person name="Lashkar M.Z.H."/>
            <person name="Akhand A.I."/>
            <person name="Morshed G."/>
            <person name="Roy S."/>
            <person name="Uddin K.S."/>
            <person name="Rabeya T."/>
            <person name="Hossain A.S."/>
            <person name="Chowdhury A."/>
            <person name="Snigdha A.R."/>
            <person name="Mortoza M.S."/>
            <person name="Matin S.A."/>
            <person name="Hoque S.M.E."/>
            <person name="Islam M.K."/>
            <person name="Roy D.K."/>
            <person name="Haider R."/>
            <person name="Moosa M.M."/>
            <person name="Elias S.M."/>
            <person name="Hasan A.M."/>
            <person name="Jahan S."/>
            <person name="Shafiuddin M."/>
            <person name="Mahmood N."/>
            <person name="Shommy N.S."/>
        </authorList>
    </citation>
    <scope>NUCLEOTIDE SEQUENCE [LARGE SCALE GENOMIC DNA]</scope>
    <source>
        <strain evidence="3">cv. O-4</strain>
    </source>
</reference>
<evidence type="ECO:0000313" key="2">
    <source>
        <dbReference type="EMBL" id="OMP13232.1"/>
    </source>
</evidence>
<proteinExistence type="predicted"/>
<comment type="caution">
    <text evidence="2">The sequence shown here is derived from an EMBL/GenBank/DDBJ whole genome shotgun (WGS) entry which is preliminary data.</text>
</comment>
<gene>
    <name evidence="2" type="ORF">COLO4_02038</name>
</gene>
<keyword evidence="3" id="KW-1185">Reference proteome</keyword>
<dbReference type="EMBL" id="AWUE01004806">
    <property type="protein sequence ID" value="OMP13232.1"/>
    <property type="molecule type" value="Genomic_DNA"/>
</dbReference>
<name>A0A1R3L1J9_9ROSI</name>
<sequence length="512" mass="52174">MHAALADEGEALVQAHRPAHAQVLGRDRTIGVLPDDDEALLRPQHVHGLGAIGGEVEFLARRDHLLQHAHGVVGRYVDLVGEFAGEGDAEHPRRYPAHLAFLPGHEGEGGVVQIDVGQLGQQLAAVGTGQGQGRPVVGDRGEVHLQLRPFGLVVQLQPFEDARGAAGGGGHQEVVVGETGGDAVVEDHAVFLAHQAVAGLADVQLGPGVGVDAVEEFPRVLALDVDLAQGRGVEQADAAAHGQALAIDRGMQVLARLGEVPGALPLADVLEQRALLEVPGVQRGVALGLEQGPAVATGDGAKGHRGVVRAEHGGADFRDGLALHAGGDGQAVDVAQLALVGAEAHGGVALDVLDGLEALAAGQLDAGGGHVVLQVDELLGGPRRRLVVGHLEQRQTRLFLTEFGLGQLAADHLGTGFGRGGGAGLETVGQDIAQGEDAIHATGAEALLRRRTGHEGLDVIAPQRTTAQVRGQVDHRAVAAGGGDEVAIEPLTATQGTEGGQIDGGDLGAGHA</sequence>
<dbReference type="Proteomes" id="UP000187203">
    <property type="component" value="Unassembled WGS sequence"/>
</dbReference>
<accession>A0A1R3L1J9</accession>
<feature type="region of interest" description="Disordered" evidence="1">
    <location>
        <begin position="493"/>
        <end position="512"/>
    </location>
</feature>
<dbReference type="AlphaFoldDB" id="A0A1R3L1J9"/>
<evidence type="ECO:0000313" key="3">
    <source>
        <dbReference type="Proteomes" id="UP000187203"/>
    </source>
</evidence>
<organism evidence="2 3">
    <name type="scientific">Corchorus olitorius</name>
    <dbReference type="NCBI Taxonomy" id="93759"/>
    <lineage>
        <taxon>Eukaryota</taxon>
        <taxon>Viridiplantae</taxon>
        <taxon>Streptophyta</taxon>
        <taxon>Embryophyta</taxon>
        <taxon>Tracheophyta</taxon>
        <taxon>Spermatophyta</taxon>
        <taxon>Magnoliopsida</taxon>
        <taxon>eudicotyledons</taxon>
        <taxon>Gunneridae</taxon>
        <taxon>Pentapetalae</taxon>
        <taxon>rosids</taxon>
        <taxon>malvids</taxon>
        <taxon>Malvales</taxon>
        <taxon>Malvaceae</taxon>
        <taxon>Grewioideae</taxon>
        <taxon>Apeibeae</taxon>
        <taxon>Corchorus</taxon>
    </lineage>
</organism>
<protein>
    <submittedName>
        <fullName evidence="2">Uncharacterized protein</fullName>
    </submittedName>
</protein>
<feature type="compositionally biased region" description="Gly residues" evidence="1">
    <location>
        <begin position="497"/>
        <end position="512"/>
    </location>
</feature>
<evidence type="ECO:0000256" key="1">
    <source>
        <dbReference type="SAM" id="MobiDB-lite"/>
    </source>
</evidence>